<evidence type="ECO:0000313" key="1">
    <source>
        <dbReference type="EMBL" id="SFQ94568.1"/>
    </source>
</evidence>
<sequence length="75" mass="8109">MATIAQKSTSPVTSLVMGVQRCAAAVGNFLVLIGEANRNVREVQALEAMTDSELAKLGMTREEIPHRVLGTSYYI</sequence>
<dbReference type="AlphaFoldDB" id="A0A1I6CN30"/>
<dbReference type="OrthoDB" id="7867799at2"/>
<gene>
    <name evidence="1" type="ORF">SAMN04515673_10151</name>
</gene>
<protein>
    <recommendedName>
        <fullName evidence="3">DUF1127 domain-containing protein</fullName>
    </recommendedName>
</protein>
<proteinExistence type="predicted"/>
<evidence type="ECO:0008006" key="3">
    <source>
        <dbReference type="Google" id="ProtNLM"/>
    </source>
</evidence>
<name>A0A1I6CN30_9RHOB</name>
<dbReference type="Proteomes" id="UP000199302">
    <property type="component" value="Unassembled WGS sequence"/>
</dbReference>
<evidence type="ECO:0000313" key="2">
    <source>
        <dbReference type="Proteomes" id="UP000199302"/>
    </source>
</evidence>
<dbReference type="EMBL" id="FOYI01000001">
    <property type="protein sequence ID" value="SFQ94568.1"/>
    <property type="molecule type" value="Genomic_DNA"/>
</dbReference>
<keyword evidence="2" id="KW-1185">Reference proteome</keyword>
<organism evidence="1 2">
    <name type="scientific">Poseidonocella sedimentorum</name>
    <dbReference type="NCBI Taxonomy" id="871652"/>
    <lineage>
        <taxon>Bacteria</taxon>
        <taxon>Pseudomonadati</taxon>
        <taxon>Pseudomonadota</taxon>
        <taxon>Alphaproteobacteria</taxon>
        <taxon>Rhodobacterales</taxon>
        <taxon>Roseobacteraceae</taxon>
        <taxon>Poseidonocella</taxon>
    </lineage>
</organism>
<accession>A0A1I6CN30</accession>
<dbReference type="STRING" id="871652.SAMN04515673_10151"/>
<reference evidence="1 2" key="1">
    <citation type="submission" date="2016-10" db="EMBL/GenBank/DDBJ databases">
        <authorList>
            <person name="de Groot N.N."/>
        </authorList>
    </citation>
    <scope>NUCLEOTIDE SEQUENCE [LARGE SCALE GENOMIC DNA]</scope>
    <source>
        <strain evidence="2">KMM 9023,NRIC 0796,JCM 17311,KCTC 23692</strain>
    </source>
</reference>
<dbReference type="RefSeq" id="WP_143104065.1">
    <property type="nucleotide sequence ID" value="NZ_FOYI01000001.1"/>
</dbReference>